<name>A0A540VEP2_9CHLR</name>
<dbReference type="GO" id="GO:0005524">
    <property type="term" value="F:ATP binding"/>
    <property type="evidence" value="ECO:0007669"/>
    <property type="project" value="InterPro"/>
</dbReference>
<organism evidence="2 3">
    <name type="scientific">Litorilinea aerophila</name>
    <dbReference type="NCBI Taxonomy" id="1204385"/>
    <lineage>
        <taxon>Bacteria</taxon>
        <taxon>Bacillati</taxon>
        <taxon>Chloroflexota</taxon>
        <taxon>Caldilineae</taxon>
        <taxon>Caldilineales</taxon>
        <taxon>Caldilineaceae</taxon>
        <taxon>Litorilinea</taxon>
    </lineage>
</organism>
<feature type="domain" description="Rhodanese" evidence="1">
    <location>
        <begin position="821"/>
        <end position="853"/>
    </location>
</feature>
<dbReference type="InterPro" id="IPR013815">
    <property type="entry name" value="ATP_grasp_subdomain_1"/>
</dbReference>
<protein>
    <submittedName>
        <fullName evidence="2">Phosphoenolpyruvate synthase</fullName>
    </submittedName>
</protein>
<evidence type="ECO:0000259" key="1">
    <source>
        <dbReference type="PROSITE" id="PS50206"/>
    </source>
</evidence>
<dbReference type="Proteomes" id="UP000317371">
    <property type="component" value="Unassembled WGS sequence"/>
</dbReference>
<gene>
    <name evidence="2" type="ORF">FKZ61_12680</name>
</gene>
<dbReference type="SUPFAM" id="SSF56059">
    <property type="entry name" value="Glutathione synthetase ATP-binding domain-like"/>
    <property type="match status" value="1"/>
</dbReference>
<dbReference type="OrthoDB" id="9765468at2"/>
<dbReference type="PANTHER" id="PTHR43615">
    <property type="entry name" value="PHOSPHOENOLPYRUVATE SYNTHASE-RELATED"/>
    <property type="match status" value="1"/>
</dbReference>
<sequence>MKPTFVFDACSPESLPELSGKARGLALAGGAGLPVPPWYFVAPSALLAALSPEQQDALARATDAGAAQAALAHLRLPPALLTELAAASADLAGDGSLLAVRSSAPDEDSRGHSFAGQLCSFLNVPPDQVPQRLVEVWRSGFSERVFAYRREHGLPLPPPPPGVIIQRMVEARVSGVAFSADPVSGRRIVAVVAAVQGLAEGLVAGHEQGDTYRVQADGTVLERHLQHEDAPLLTDAEIRAVAALARRAAAIFSRPQDIEWALAGDGQLYLLQSRPITGLADLPDPDAPPVLWDNSNIIESYGGMTTPLTYSFARRAYEEVYQQFCRILYVPEGVIQANRHVFAAMIGLIRGRIYYNLLNWYRVLALLPGFRANRHFMEQMMGVKESLPDSLVAELDQSTWRQRWLDRLYLLRTSLGLVLNFLLLERRKRAFYRRLADALGQGRPDLTALRADELVAYYQRLERLLLTRWDAPLLNDFFAMIFYGVLGRLTAAWCGDTTGSLRNDLLSGSGGMISAEPAERVRELARLVLDAQAADPGFVRRLQTGTRAEIEASLPHAPAFQRAYRAYLEEFGERCRSELKLESPTLHDDPLPLLRAVGQLAALGQPGLEAPERTGTRDQAEQQALAGIGQSFWRRWLFRWVLQQTRRRVRDRENLRFARTRVFGRARQIFRELGKRLYEVDALDDPADVFYLEVDEIFGFVDGTTTCADLRGLVSVRRAEFARYAAMEAPAERFVTRGMVHRGNRFQADSREEQPGPAAGSKQGLGCCPGVVRGRVRVVRDPLTAGLEPGDIVAAEHTDPGWILILPMAAGLLVERGSLLSHAAIVARELGIPAVVGLRGLTAWLADGDWVELDGGTGVVRRLPRDGGQ</sequence>
<dbReference type="InParanoid" id="A0A540VEP2"/>
<keyword evidence="2" id="KW-0670">Pyruvate</keyword>
<accession>A0A540VEP2</accession>
<evidence type="ECO:0000313" key="3">
    <source>
        <dbReference type="Proteomes" id="UP000317371"/>
    </source>
</evidence>
<dbReference type="EMBL" id="VIGC01000015">
    <property type="protein sequence ID" value="TQE95234.1"/>
    <property type="molecule type" value="Genomic_DNA"/>
</dbReference>
<dbReference type="PROSITE" id="PS50206">
    <property type="entry name" value="RHODANESE_3"/>
    <property type="match status" value="1"/>
</dbReference>
<dbReference type="RefSeq" id="WP_141610512.1">
    <property type="nucleotide sequence ID" value="NZ_VIGC02000015.1"/>
</dbReference>
<dbReference type="InterPro" id="IPR036637">
    <property type="entry name" value="Phosphohistidine_dom_sf"/>
</dbReference>
<keyword evidence="3" id="KW-1185">Reference proteome</keyword>
<dbReference type="Pfam" id="PF01326">
    <property type="entry name" value="PPDK_N"/>
    <property type="match status" value="1"/>
</dbReference>
<dbReference type="Gene3D" id="3.30.470.20">
    <property type="entry name" value="ATP-grasp fold, B domain"/>
    <property type="match status" value="2"/>
</dbReference>
<dbReference type="InterPro" id="IPR008279">
    <property type="entry name" value="PEP-util_enz_mobile_dom"/>
</dbReference>
<proteinExistence type="predicted"/>
<dbReference type="InterPro" id="IPR051549">
    <property type="entry name" value="PEP_Utilizing_Enz"/>
</dbReference>
<dbReference type="Pfam" id="PF00391">
    <property type="entry name" value="PEP-utilizers"/>
    <property type="match status" value="1"/>
</dbReference>
<evidence type="ECO:0000313" key="2">
    <source>
        <dbReference type="EMBL" id="TQE95234.1"/>
    </source>
</evidence>
<dbReference type="Gene3D" id="3.50.30.10">
    <property type="entry name" value="Phosphohistidine domain"/>
    <property type="match status" value="1"/>
</dbReference>
<dbReference type="AlphaFoldDB" id="A0A540VEP2"/>
<dbReference type="InterPro" id="IPR002192">
    <property type="entry name" value="PPDK_AMP/ATP-bd"/>
</dbReference>
<dbReference type="Gene3D" id="3.30.1490.20">
    <property type="entry name" value="ATP-grasp fold, A domain"/>
    <property type="match status" value="1"/>
</dbReference>
<dbReference type="InterPro" id="IPR001763">
    <property type="entry name" value="Rhodanese-like_dom"/>
</dbReference>
<dbReference type="GO" id="GO:0016301">
    <property type="term" value="F:kinase activity"/>
    <property type="evidence" value="ECO:0007669"/>
    <property type="project" value="InterPro"/>
</dbReference>
<reference evidence="2 3" key="1">
    <citation type="submission" date="2019-06" db="EMBL/GenBank/DDBJ databases">
        <title>Genome sequence of Litorilinea aerophila BAA-2444.</title>
        <authorList>
            <person name="Maclea K.S."/>
            <person name="Maurais E.G."/>
            <person name="Iannazzi L.C."/>
        </authorList>
    </citation>
    <scope>NUCLEOTIDE SEQUENCE [LARGE SCALE GENOMIC DNA]</scope>
    <source>
        <strain evidence="2 3">ATCC BAA-2444</strain>
    </source>
</reference>
<dbReference type="SUPFAM" id="SSF52009">
    <property type="entry name" value="Phosphohistidine domain"/>
    <property type="match status" value="1"/>
</dbReference>
<comment type="caution">
    <text evidence="2">The sequence shown here is derived from an EMBL/GenBank/DDBJ whole genome shotgun (WGS) entry which is preliminary data.</text>
</comment>
<dbReference type="PANTHER" id="PTHR43615:SF1">
    <property type="entry name" value="PPDK_N DOMAIN-CONTAINING PROTEIN"/>
    <property type="match status" value="1"/>
</dbReference>